<feature type="compositionally biased region" description="Polar residues" evidence="1">
    <location>
        <begin position="174"/>
        <end position="184"/>
    </location>
</feature>
<gene>
    <name evidence="2" type="primary">ORF63640</name>
</gene>
<dbReference type="EMBL" id="HACG01020848">
    <property type="protein sequence ID" value="CEK67713.1"/>
    <property type="molecule type" value="Transcribed_RNA"/>
</dbReference>
<feature type="region of interest" description="Disordered" evidence="1">
    <location>
        <begin position="1"/>
        <end position="56"/>
    </location>
</feature>
<name>A0A0B6ZGM2_9EUPU</name>
<feature type="non-terminal residue" evidence="2">
    <location>
        <position position="1"/>
    </location>
</feature>
<feature type="non-terminal residue" evidence="2">
    <location>
        <position position="184"/>
    </location>
</feature>
<feature type="region of interest" description="Disordered" evidence="1">
    <location>
        <begin position="103"/>
        <end position="184"/>
    </location>
</feature>
<protein>
    <submittedName>
        <fullName evidence="2">Uncharacterized protein</fullName>
    </submittedName>
</protein>
<evidence type="ECO:0000256" key="1">
    <source>
        <dbReference type="SAM" id="MobiDB-lite"/>
    </source>
</evidence>
<sequence>HGPGIHQHDFEDEEMYYDEEDEEEMDDIDEEDMEYSGFHGNLGYGYPSSDSDELSEEESALLEELRCCEDDLRYEEIVGQLREKGVDPEEIEEMLYHSNFPQQMYHGENYDENEEEDAEGTVSSSSQGQMPYMRNQLRPHVQTFPAGGLNQTRMYPSPAVGQNQTATSSASASMQGQQVNSVPS</sequence>
<proteinExistence type="predicted"/>
<feature type="compositionally biased region" description="Polar residues" evidence="1">
    <location>
        <begin position="149"/>
        <end position="164"/>
    </location>
</feature>
<feature type="compositionally biased region" description="Acidic residues" evidence="1">
    <location>
        <begin position="10"/>
        <end position="34"/>
    </location>
</feature>
<feature type="compositionally biased region" description="Acidic residues" evidence="1">
    <location>
        <begin position="110"/>
        <end position="119"/>
    </location>
</feature>
<reference evidence="2" key="1">
    <citation type="submission" date="2014-12" db="EMBL/GenBank/DDBJ databases">
        <title>Insight into the proteome of Arion vulgaris.</title>
        <authorList>
            <person name="Aradska J."/>
            <person name="Bulat T."/>
            <person name="Smidak R."/>
            <person name="Sarate P."/>
            <person name="Gangsoo J."/>
            <person name="Sialana F."/>
            <person name="Bilban M."/>
            <person name="Lubec G."/>
        </authorList>
    </citation>
    <scope>NUCLEOTIDE SEQUENCE</scope>
    <source>
        <tissue evidence="2">Skin</tissue>
    </source>
</reference>
<organism evidence="2">
    <name type="scientific">Arion vulgaris</name>
    <dbReference type="NCBI Taxonomy" id="1028688"/>
    <lineage>
        <taxon>Eukaryota</taxon>
        <taxon>Metazoa</taxon>
        <taxon>Spiralia</taxon>
        <taxon>Lophotrochozoa</taxon>
        <taxon>Mollusca</taxon>
        <taxon>Gastropoda</taxon>
        <taxon>Heterobranchia</taxon>
        <taxon>Euthyneura</taxon>
        <taxon>Panpulmonata</taxon>
        <taxon>Eupulmonata</taxon>
        <taxon>Stylommatophora</taxon>
        <taxon>Helicina</taxon>
        <taxon>Arionoidea</taxon>
        <taxon>Arionidae</taxon>
        <taxon>Arion</taxon>
    </lineage>
</organism>
<dbReference type="AlphaFoldDB" id="A0A0B6ZGM2"/>
<accession>A0A0B6ZGM2</accession>
<evidence type="ECO:0000313" key="2">
    <source>
        <dbReference type="EMBL" id="CEK67713.1"/>
    </source>
</evidence>